<dbReference type="SUPFAM" id="SSF54211">
    <property type="entry name" value="Ribosomal protein S5 domain 2-like"/>
    <property type="match status" value="1"/>
</dbReference>
<sequence>MDKFKYNSEWLHRNFPEVYRDFFSTSATVASAPGNFMWGGNCAALFGAVSLRQKLPLRTYIGLKANNHGRVEIGESLRYSLREKKFIESLIPREIQDELLLFLNAEVAKLFGDPKFKGVTFNVICEMQPGFGASASSSFAAALATALYIHYGKLTYGELKRWEDMTTAELMFDKTSFIKIFRLAWKIDTIFHGVASGGGPFCSLIKSHSPVAYFIGQDEQFEAAKKYFQGKEKMDLTVLDKIYYSGFRLEEIDGNRSFRMPFDFGILHTSPGRFGFLAYNKISQELNDLADFYTNTFYRYYDKYHLVARPLFHEMYVKKNCDKMWNSYMSLLSMTTLKINEALFGLNRDRASISYLRELFKSLNDFHSLLGVLGVTTPLIDYLCVFLHRRVQKRNDEFGIGLQQLSNDKGGGVLFSLASESLKNDFCDIIENFKTTTGEDVEVGWISWRDGLEENGVVLEQSLSNNVYSEFITRGAVKVLHLDKFGLHEDLYTTDDLHEKMKTMDVLLDSVDEDIYIRGEKLTSKDIRTATITIPVVKMMMENVGKEIQKSLLPQSHYLADRNEFQSKIASPLVRAIEKRLNRRISFNVHGKVINFSVRFEPKDIEFHLVVKEF</sequence>
<dbReference type="InterPro" id="IPR014721">
    <property type="entry name" value="Ribsml_uS5_D2-typ_fold_subgr"/>
</dbReference>
<dbReference type="Gene3D" id="3.30.230.10">
    <property type="match status" value="1"/>
</dbReference>
<dbReference type="AlphaFoldDB" id="A0A1F5TBX0"/>
<evidence type="ECO:0008006" key="3">
    <source>
        <dbReference type="Google" id="ProtNLM"/>
    </source>
</evidence>
<name>A0A1F5TBX0_9BACT</name>
<reference evidence="1 2" key="1">
    <citation type="journal article" date="2016" name="Nat. Commun.">
        <title>Thousands of microbial genomes shed light on interconnected biogeochemical processes in an aquifer system.</title>
        <authorList>
            <person name="Anantharaman K."/>
            <person name="Brown C.T."/>
            <person name="Hug L.A."/>
            <person name="Sharon I."/>
            <person name="Castelle C.J."/>
            <person name="Probst A.J."/>
            <person name="Thomas B.C."/>
            <person name="Singh A."/>
            <person name="Wilkins M.J."/>
            <person name="Karaoz U."/>
            <person name="Brodie E.L."/>
            <person name="Williams K.H."/>
            <person name="Hubbard S.S."/>
            <person name="Banfield J.F."/>
        </authorList>
    </citation>
    <scope>NUCLEOTIDE SEQUENCE [LARGE SCALE GENOMIC DNA]</scope>
</reference>
<gene>
    <name evidence="1" type="ORF">A2482_04175</name>
</gene>
<proteinExistence type="predicted"/>
<dbReference type="Proteomes" id="UP000178656">
    <property type="component" value="Unassembled WGS sequence"/>
</dbReference>
<accession>A0A1F5TBX0</accession>
<protein>
    <recommendedName>
        <fullName evidence="3">GHMP kinase N-terminal domain-containing protein</fullName>
    </recommendedName>
</protein>
<evidence type="ECO:0000313" key="2">
    <source>
        <dbReference type="Proteomes" id="UP000178656"/>
    </source>
</evidence>
<dbReference type="EMBL" id="MFGM01000035">
    <property type="protein sequence ID" value="OGF36470.1"/>
    <property type="molecule type" value="Genomic_DNA"/>
</dbReference>
<dbReference type="InterPro" id="IPR020568">
    <property type="entry name" value="Ribosomal_Su5_D2-typ_SF"/>
</dbReference>
<organism evidence="1 2">
    <name type="scientific">Candidatus Falkowbacteria bacterium RIFOXYC2_FULL_48_21</name>
    <dbReference type="NCBI Taxonomy" id="1798005"/>
    <lineage>
        <taxon>Bacteria</taxon>
        <taxon>Candidatus Falkowiibacteriota</taxon>
    </lineage>
</organism>
<evidence type="ECO:0000313" key="1">
    <source>
        <dbReference type="EMBL" id="OGF36470.1"/>
    </source>
</evidence>
<comment type="caution">
    <text evidence="1">The sequence shown here is derived from an EMBL/GenBank/DDBJ whole genome shotgun (WGS) entry which is preliminary data.</text>
</comment>